<evidence type="ECO:0000313" key="1">
    <source>
        <dbReference type="EMBL" id="JAU29561.1"/>
    </source>
</evidence>
<proteinExistence type="predicted"/>
<sequence length="100" mass="11512">MDLCSEKALEERGEVEWKRRNERVSLARWLSHEVEPRKLDSKSGSSPPLYSLKLKGLFSNSSDGTEENFDGITRRVRNQRCPNRKQMRAVDAMANTMLVS</sequence>
<accession>A0A1J3EBS1</accession>
<reference evidence="1" key="1">
    <citation type="submission" date="2016-07" db="EMBL/GenBank/DDBJ databases">
        <title>De novo transcriptome assembly of four accessions of the metal hyperaccumulator plant Noccaea caerulescens.</title>
        <authorList>
            <person name="Blande D."/>
            <person name="Halimaa P."/>
            <person name="Tervahauta A.I."/>
            <person name="Aarts M.G."/>
            <person name="Karenlampi S.O."/>
        </authorList>
    </citation>
    <scope>NUCLEOTIDE SEQUENCE</scope>
</reference>
<dbReference type="EMBL" id="GEVK01023271">
    <property type="protein sequence ID" value="JAU29561.1"/>
    <property type="molecule type" value="Transcribed_RNA"/>
</dbReference>
<organism evidence="1">
    <name type="scientific">Noccaea caerulescens</name>
    <name type="common">Alpine penny-cress</name>
    <name type="synonym">Thlaspi caerulescens</name>
    <dbReference type="NCBI Taxonomy" id="107243"/>
    <lineage>
        <taxon>Eukaryota</taxon>
        <taxon>Viridiplantae</taxon>
        <taxon>Streptophyta</taxon>
        <taxon>Embryophyta</taxon>
        <taxon>Tracheophyta</taxon>
        <taxon>Spermatophyta</taxon>
        <taxon>Magnoliopsida</taxon>
        <taxon>eudicotyledons</taxon>
        <taxon>Gunneridae</taxon>
        <taxon>Pentapetalae</taxon>
        <taxon>rosids</taxon>
        <taxon>malvids</taxon>
        <taxon>Brassicales</taxon>
        <taxon>Brassicaceae</taxon>
        <taxon>Coluteocarpeae</taxon>
        <taxon>Noccaea</taxon>
    </lineage>
</organism>
<gene>
    <name evidence="1" type="ORF">LC_TR8916_c15_g1_i1_g.32193</name>
</gene>
<protein>
    <submittedName>
        <fullName evidence="1">Uncharacterized protein</fullName>
    </submittedName>
</protein>
<name>A0A1J3EBS1_NOCCA</name>
<dbReference type="AlphaFoldDB" id="A0A1J3EBS1"/>